<dbReference type="AlphaFoldDB" id="A0AAF0T8F4"/>
<dbReference type="EMBL" id="CP133612">
    <property type="protein sequence ID" value="WMV09066.1"/>
    <property type="molecule type" value="Genomic_DNA"/>
</dbReference>
<keyword evidence="3" id="KW-1185">Reference proteome</keyword>
<evidence type="ECO:0000256" key="1">
    <source>
        <dbReference type="SAM" id="MobiDB-lite"/>
    </source>
</evidence>
<sequence length="27" mass="2937">MRQKMGESPSHSAKSTNFAELSANTNL</sequence>
<feature type="compositionally biased region" description="Polar residues" evidence="1">
    <location>
        <begin position="9"/>
        <end position="27"/>
    </location>
</feature>
<protein>
    <submittedName>
        <fullName evidence="2">Uncharacterized protein</fullName>
    </submittedName>
</protein>
<reference evidence="2" key="1">
    <citation type="submission" date="2023-08" db="EMBL/GenBank/DDBJ databases">
        <title>A de novo genome assembly of Solanum verrucosum Schlechtendal, a Mexican diploid species geographically isolated from the other diploid A-genome species in potato relatives.</title>
        <authorList>
            <person name="Hosaka K."/>
        </authorList>
    </citation>
    <scope>NUCLEOTIDE SEQUENCE</scope>
    <source>
        <tissue evidence="2">Young leaves</tissue>
    </source>
</reference>
<organism evidence="2 3">
    <name type="scientific">Solanum verrucosum</name>
    <dbReference type="NCBI Taxonomy" id="315347"/>
    <lineage>
        <taxon>Eukaryota</taxon>
        <taxon>Viridiplantae</taxon>
        <taxon>Streptophyta</taxon>
        <taxon>Embryophyta</taxon>
        <taxon>Tracheophyta</taxon>
        <taxon>Spermatophyta</taxon>
        <taxon>Magnoliopsida</taxon>
        <taxon>eudicotyledons</taxon>
        <taxon>Gunneridae</taxon>
        <taxon>Pentapetalae</taxon>
        <taxon>asterids</taxon>
        <taxon>lamiids</taxon>
        <taxon>Solanales</taxon>
        <taxon>Solanaceae</taxon>
        <taxon>Solanoideae</taxon>
        <taxon>Solaneae</taxon>
        <taxon>Solanum</taxon>
    </lineage>
</organism>
<proteinExistence type="predicted"/>
<name>A0AAF0T8F4_SOLVR</name>
<dbReference type="Proteomes" id="UP001234989">
    <property type="component" value="Chromosome 1"/>
</dbReference>
<evidence type="ECO:0000313" key="3">
    <source>
        <dbReference type="Proteomes" id="UP001234989"/>
    </source>
</evidence>
<evidence type="ECO:0000313" key="2">
    <source>
        <dbReference type="EMBL" id="WMV09066.1"/>
    </source>
</evidence>
<feature type="region of interest" description="Disordered" evidence="1">
    <location>
        <begin position="1"/>
        <end position="27"/>
    </location>
</feature>
<accession>A0AAF0T8F4</accession>
<gene>
    <name evidence="2" type="ORF">MTR67_002451</name>
</gene>